<organism evidence="2 3">
    <name type="scientific">Massilia horti</name>
    <dbReference type="NCBI Taxonomy" id="2562153"/>
    <lineage>
        <taxon>Bacteria</taxon>
        <taxon>Pseudomonadati</taxon>
        <taxon>Pseudomonadota</taxon>
        <taxon>Betaproteobacteria</taxon>
        <taxon>Burkholderiales</taxon>
        <taxon>Oxalobacteraceae</taxon>
        <taxon>Telluria group</taxon>
        <taxon>Massilia</taxon>
    </lineage>
</organism>
<keyword evidence="1" id="KW-0812">Transmembrane</keyword>
<keyword evidence="3" id="KW-1185">Reference proteome</keyword>
<feature type="transmembrane region" description="Helical" evidence="1">
    <location>
        <begin position="9"/>
        <end position="30"/>
    </location>
</feature>
<evidence type="ECO:0000256" key="1">
    <source>
        <dbReference type="SAM" id="Phobius"/>
    </source>
</evidence>
<dbReference type="AlphaFoldDB" id="A0A4Y9T228"/>
<dbReference type="EMBL" id="SPUM01000045">
    <property type="protein sequence ID" value="TFW33097.1"/>
    <property type="molecule type" value="Genomic_DNA"/>
</dbReference>
<keyword evidence="1" id="KW-0472">Membrane</keyword>
<gene>
    <name evidence="2" type="ORF">E4O92_07480</name>
</gene>
<protein>
    <submittedName>
        <fullName evidence="2">Uncharacterized protein</fullName>
    </submittedName>
</protein>
<accession>A0A4Y9T228</accession>
<proteinExistence type="predicted"/>
<reference evidence="2 3" key="1">
    <citation type="submission" date="2019-03" db="EMBL/GenBank/DDBJ databases">
        <title>Draft genome of Massilia hortus sp. nov., a novel bacterial species of the Oxalobacteraceae family.</title>
        <authorList>
            <person name="Peta V."/>
            <person name="Raths R."/>
            <person name="Bucking H."/>
        </authorList>
    </citation>
    <scope>NUCLEOTIDE SEQUENCE [LARGE SCALE GENOMIC DNA]</scope>
    <source>
        <strain evidence="2 3">ONC3</strain>
    </source>
</reference>
<evidence type="ECO:0000313" key="2">
    <source>
        <dbReference type="EMBL" id="TFW33097.1"/>
    </source>
</evidence>
<keyword evidence="1" id="KW-1133">Transmembrane helix</keyword>
<dbReference type="Proteomes" id="UP000297258">
    <property type="component" value="Unassembled WGS sequence"/>
</dbReference>
<sequence>MQKITLKKALIPIFVILGLIILLIMGEFLLARASDSYSLAKTTIRRSEVVANNVGSVSFVVLIGANYEMRPNSVSCAGLRFFVKGNRGSEIVAVLVRKENYQGAWDVYDLLDDRTSRDEKPCLATSGRPN</sequence>
<name>A0A4Y9T228_9BURK</name>
<comment type="caution">
    <text evidence="2">The sequence shown here is derived from an EMBL/GenBank/DDBJ whole genome shotgun (WGS) entry which is preliminary data.</text>
</comment>
<dbReference type="RefSeq" id="WP_135189139.1">
    <property type="nucleotide sequence ID" value="NZ_SPUM01000045.1"/>
</dbReference>
<evidence type="ECO:0000313" key="3">
    <source>
        <dbReference type="Proteomes" id="UP000297258"/>
    </source>
</evidence>